<proteinExistence type="predicted"/>
<dbReference type="EMBL" id="CYZH01000020">
    <property type="protein sequence ID" value="CUO93129.1"/>
    <property type="molecule type" value="Genomic_DNA"/>
</dbReference>
<dbReference type="RefSeq" id="WP_070099535.1">
    <property type="nucleotide sequence ID" value="NZ_CABIXA010000020.1"/>
</dbReference>
<reference evidence="4 5" key="1">
    <citation type="submission" date="2015-09" db="EMBL/GenBank/DDBJ databases">
        <authorList>
            <consortium name="Pathogen Informatics"/>
        </authorList>
    </citation>
    <scope>NUCLEOTIDE SEQUENCE [LARGE SCALE GENOMIC DNA]</scope>
    <source>
        <strain evidence="4 5">2789STDY5608840</strain>
    </source>
</reference>
<evidence type="ECO:0000259" key="3">
    <source>
        <dbReference type="Pfam" id="PF02018"/>
    </source>
</evidence>
<dbReference type="CDD" id="cd13121">
    <property type="entry name" value="BF2867_like_C"/>
    <property type="match status" value="1"/>
</dbReference>
<dbReference type="CDD" id="cd13120">
    <property type="entry name" value="BF2867_like_N"/>
    <property type="match status" value="1"/>
</dbReference>
<dbReference type="AlphaFoldDB" id="A0A174J7Q9"/>
<feature type="domain" description="CBM-cenC" evidence="3">
    <location>
        <begin position="492"/>
        <end position="624"/>
    </location>
</feature>
<evidence type="ECO:0000313" key="5">
    <source>
        <dbReference type="Proteomes" id="UP000095517"/>
    </source>
</evidence>
<dbReference type="Gene3D" id="2.60.40.2620">
    <property type="entry name" value="Fimbrillin-like"/>
    <property type="match status" value="1"/>
</dbReference>
<evidence type="ECO:0000256" key="1">
    <source>
        <dbReference type="ARBA" id="ARBA00022801"/>
    </source>
</evidence>
<dbReference type="InterPro" id="IPR042278">
    <property type="entry name" value="Mfa-like_1_N"/>
</dbReference>
<dbReference type="Pfam" id="PF02018">
    <property type="entry name" value="CBM_4_9"/>
    <property type="match status" value="1"/>
</dbReference>
<dbReference type="GO" id="GO:0016798">
    <property type="term" value="F:hydrolase activity, acting on glycosyl bonds"/>
    <property type="evidence" value="ECO:0007669"/>
    <property type="project" value="InterPro"/>
</dbReference>
<feature type="region of interest" description="Disordered" evidence="2">
    <location>
        <begin position="473"/>
        <end position="496"/>
    </location>
</feature>
<dbReference type="InterPro" id="IPR003305">
    <property type="entry name" value="CenC_carb-bd"/>
</dbReference>
<protein>
    <submittedName>
        <fullName evidence="4">Lipoprotein</fullName>
    </submittedName>
</protein>
<name>A0A174J7Q9_9BACE</name>
<dbReference type="NCBIfam" id="NF038128">
    <property type="entry name" value="choice_anch_J"/>
    <property type="match status" value="1"/>
</dbReference>
<dbReference type="Proteomes" id="UP000095517">
    <property type="component" value="Unassembled WGS sequence"/>
</dbReference>
<dbReference type="PROSITE" id="PS51257">
    <property type="entry name" value="PROKAR_LIPOPROTEIN"/>
    <property type="match status" value="1"/>
</dbReference>
<sequence length="651" mass="70431">MKLEKLFFATVLSGLAFTACVDNDDKSEWNDGSQPISFTSSIKGVNTRAVDSKWTAGDKIGVFMKATSGDLASAIAVNKQHATDANGNVSAVDADNALYYPTDGSSVDFIAYYPYTASLTGNVYKVNVADQSKPENIDLLYSNNATGFAKGTANKPQLQFAHQLSQIVFNITKDATVPSLNGLTVTFEGMNTTADFALANGTLSNVGAAAKIAAVVDETAATAKTIVLPTAALADVKVVFNLNGKTFTADYPQKELLTGRKYTHNVKLSDSNGQPVIVMDAATIEDWITVPGGDIDVDFGDGTDVPEPSEVVVLDESFNAGQGAFTIDNKDLGGMNFVWAHKVFESVGYMKASGYYNNTANACESWLVSPNVDLSKATKATLTFMHCDNNSKVDLAARQTVMTLWATEVATEQWEQIAIPTYGAGTDYVYVSSGDIDLSKYAGKSMKFAFKYVCNGDFSATWQIQNVKVVADAGEGGGTVDPDPEPDPTPGANLLTNPGFEDWTEKLPTAWNNDYNTGEIVKSTDIKHGGNNALRQTSSTETEKVQQEIAIEAGKTYKISYWFLDNDTKASSRYWCAMVGADGKAITDINSQIQQKDYSKDNAEWQHVEITFTAPANTVKMRYEVRTYKASATALGGYIYYDDFELTEVVK</sequence>
<keyword evidence="4" id="KW-0449">Lipoprotein</keyword>
<dbReference type="SUPFAM" id="SSF49785">
    <property type="entry name" value="Galactose-binding domain-like"/>
    <property type="match status" value="1"/>
</dbReference>
<dbReference type="STRING" id="338188.ERS852397_03131"/>
<dbReference type="InterPro" id="IPR008979">
    <property type="entry name" value="Galactose-bd-like_sf"/>
</dbReference>
<gene>
    <name evidence="4" type="ORF">ERS852397_03131</name>
</gene>
<dbReference type="Gene3D" id="2.60.120.260">
    <property type="entry name" value="Galactose-binding domain-like"/>
    <property type="match status" value="1"/>
</dbReference>
<keyword evidence="1" id="KW-0378">Hydrolase</keyword>
<organism evidence="4 5">
    <name type="scientific">Bacteroides finegoldii</name>
    <dbReference type="NCBI Taxonomy" id="338188"/>
    <lineage>
        <taxon>Bacteria</taxon>
        <taxon>Pseudomonadati</taxon>
        <taxon>Bacteroidota</taxon>
        <taxon>Bacteroidia</taxon>
        <taxon>Bacteroidales</taxon>
        <taxon>Bacteroidaceae</taxon>
        <taxon>Bacteroides</taxon>
    </lineage>
</organism>
<dbReference type="Gene3D" id="2.60.40.2630">
    <property type="match status" value="1"/>
</dbReference>
<accession>A0A174J7Q9</accession>
<dbReference type="InterPro" id="IPR025049">
    <property type="entry name" value="Mfa-like_1"/>
</dbReference>
<evidence type="ECO:0000313" key="4">
    <source>
        <dbReference type="EMBL" id="CUO93129.1"/>
    </source>
</evidence>
<evidence type="ECO:0000256" key="2">
    <source>
        <dbReference type="SAM" id="MobiDB-lite"/>
    </source>
</evidence>
<dbReference type="Pfam" id="PF13149">
    <property type="entry name" value="Mfa_like_1"/>
    <property type="match status" value="1"/>
</dbReference>